<evidence type="ECO:0000256" key="1">
    <source>
        <dbReference type="ARBA" id="ARBA00004141"/>
    </source>
</evidence>
<name>A0A1E3QVS9_9ASCO</name>
<protein>
    <recommendedName>
        <fullName evidence="6">Protein SYM1</fullName>
    </recommendedName>
</protein>
<keyword evidence="9" id="KW-1185">Reference proteome</keyword>
<comment type="subcellular location">
    <subcellularLocation>
        <location evidence="1">Membrane</location>
        <topology evidence="1">Multi-pass membrane protein</topology>
    </subcellularLocation>
</comment>
<evidence type="ECO:0000256" key="4">
    <source>
        <dbReference type="ARBA" id="ARBA00022989"/>
    </source>
</evidence>
<dbReference type="PANTHER" id="PTHR11266:SF17">
    <property type="entry name" value="PROTEIN MPV17"/>
    <property type="match status" value="1"/>
</dbReference>
<gene>
    <name evidence="8" type="ORF">BABINDRAFT_160014</name>
</gene>
<keyword evidence="3" id="KW-0812">Transmembrane</keyword>
<evidence type="ECO:0000313" key="8">
    <source>
        <dbReference type="EMBL" id="ODQ81776.1"/>
    </source>
</evidence>
<keyword evidence="4" id="KW-1133">Transmembrane helix</keyword>
<evidence type="ECO:0000256" key="7">
    <source>
        <dbReference type="RuleBase" id="RU363053"/>
    </source>
</evidence>
<dbReference type="OrthoDB" id="430207at2759"/>
<dbReference type="EMBL" id="KV454427">
    <property type="protein sequence ID" value="ODQ81776.1"/>
    <property type="molecule type" value="Genomic_DNA"/>
</dbReference>
<dbReference type="GeneID" id="30145861"/>
<dbReference type="GO" id="GO:0005739">
    <property type="term" value="C:mitochondrion"/>
    <property type="evidence" value="ECO:0007669"/>
    <property type="project" value="TreeGrafter"/>
</dbReference>
<organism evidence="8 9">
    <name type="scientific">Babjeviella inositovora NRRL Y-12698</name>
    <dbReference type="NCBI Taxonomy" id="984486"/>
    <lineage>
        <taxon>Eukaryota</taxon>
        <taxon>Fungi</taxon>
        <taxon>Dikarya</taxon>
        <taxon>Ascomycota</taxon>
        <taxon>Saccharomycotina</taxon>
        <taxon>Pichiomycetes</taxon>
        <taxon>Serinales incertae sedis</taxon>
        <taxon>Babjeviella</taxon>
    </lineage>
</organism>
<keyword evidence="5" id="KW-0472">Membrane</keyword>
<sequence length="224" mass="25368">MSKLFSFYKDSLRQRPLVTNIITTGLLSGLGDVIAQKVFPPEDACDFPIPGTLSVSVSPEEERNLSFNYARLGRAMLYGGFVFAPIADKWFRTLNKIQVPASTFRTIGIVPTPKITAVVNTISRVFVDQAIFPTVISVPIYYTALTLLEHKSFEEAKKKLRLNYWPTLTTAWTVWPTIQLFNFGFVKVEYRLFVISTVSLGWNCYLSFMNGKKAPEKHVPVQFP</sequence>
<dbReference type="PANTHER" id="PTHR11266">
    <property type="entry name" value="PEROXISOMAL MEMBRANE PROTEIN 2, PXMP2 MPV17"/>
    <property type="match status" value="1"/>
</dbReference>
<reference evidence="9" key="1">
    <citation type="submission" date="2016-05" db="EMBL/GenBank/DDBJ databases">
        <title>Comparative genomics of biotechnologically important yeasts.</title>
        <authorList>
            <consortium name="DOE Joint Genome Institute"/>
            <person name="Riley R."/>
            <person name="Haridas S."/>
            <person name="Wolfe K.H."/>
            <person name="Lopes M.R."/>
            <person name="Hittinger C.T."/>
            <person name="Goker M."/>
            <person name="Salamov A."/>
            <person name="Wisecaver J."/>
            <person name="Long T.M."/>
            <person name="Aerts A.L."/>
            <person name="Barry K."/>
            <person name="Choi C."/>
            <person name="Clum A."/>
            <person name="Coughlan A.Y."/>
            <person name="Deshpande S."/>
            <person name="Douglass A.P."/>
            <person name="Hanson S.J."/>
            <person name="Klenk H.-P."/>
            <person name="Labutti K."/>
            <person name="Lapidus A."/>
            <person name="Lindquist E."/>
            <person name="Lipzen A."/>
            <person name="Meier-Kolthoff J.P."/>
            <person name="Ohm R.A."/>
            <person name="Otillar R.P."/>
            <person name="Pangilinan J."/>
            <person name="Peng Y."/>
            <person name="Rokas A."/>
            <person name="Rosa C.A."/>
            <person name="Scheuner C."/>
            <person name="Sibirny A.A."/>
            <person name="Slot J.C."/>
            <person name="Stielow J.B."/>
            <person name="Sun H."/>
            <person name="Kurtzman C.P."/>
            <person name="Blackwell M."/>
            <person name="Grigoriev I.V."/>
            <person name="Jeffries T.W."/>
        </authorList>
    </citation>
    <scope>NUCLEOTIDE SEQUENCE [LARGE SCALE GENOMIC DNA]</scope>
    <source>
        <strain evidence="9">NRRL Y-12698</strain>
    </source>
</reference>
<dbReference type="InterPro" id="IPR007248">
    <property type="entry name" value="Mpv17_PMP22"/>
</dbReference>
<dbReference type="RefSeq" id="XP_018987104.1">
    <property type="nucleotide sequence ID" value="XM_019128008.1"/>
</dbReference>
<dbReference type="GO" id="GO:0016020">
    <property type="term" value="C:membrane"/>
    <property type="evidence" value="ECO:0007669"/>
    <property type="project" value="UniProtKB-SubCell"/>
</dbReference>
<evidence type="ECO:0000256" key="3">
    <source>
        <dbReference type="ARBA" id="ARBA00022692"/>
    </source>
</evidence>
<accession>A0A1E3QVS9</accession>
<dbReference type="Pfam" id="PF04117">
    <property type="entry name" value="Mpv17_PMP22"/>
    <property type="match status" value="1"/>
</dbReference>
<evidence type="ECO:0000256" key="6">
    <source>
        <dbReference type="ARBA" id="ARBA00039302"/>
    </source>
</evidence>
<evidence type="ECO:0000256" key="2">
    <source>
        <dbReference type="ARBA" id="ARBA00006824"/>
    </source>
</evidence>
<evidence type="ECO:0000256" key="5">
    <source>
        <dbReference type="ARBA" id="ARBA00023136"/>
    </source>
</evidence>
<evidence type="ECO:0000313" key="9">
    <source>
        <dbReference type="Proteomes" id="UP000094336"/>
    </source>
</evidence>
<proteinExistence type="inferred from homology"/>
<dbReference type="STRING" id="984486.A0A1E3QVS9"/>
<comment type="similarity">
    <text evidence="2 7">Belongs to the peroxisomal membrane protein PXMP2/4 family.</text>
</comment>
<dbReference type="AlphaFoldDB" id="A0A1E3QVS9"/>
<dbReference type="Proteomes" id="UP000094336">
    <property type="component" value="Unassembled WGS sequence"/>
</dbReference>